<comment type="catalytic activity">
    <reaction evidence="11">
        <text>L-methionine + ATP + H2O = S-adenosyl-L-methionine + phosphate + diphosphate</text>
        <dbReference type="Rhea" id="RHEA:21080"/>
        <dbReference type="ChEBI" id="CHEBI:15377"/>
        <dbReference type="ChEBI" id="CHEBI:30616"/>
        <dbReference type="ChEBI" id="CHEBI:33019"/>
        <dbReference type="ChEBI" id="CHEBI:43474"/>
        <dbReference type="ChEBI" id="CHEBI:57844"/>
        <dbReference type="ChEBI" id="CHEBI:59789"/>
        <dbReference type="EC" id="2.5.1.6"/>
    </reaction>
</comment>
<dbReference type="Proteomes" id="UP000236454">
    <property type="component" value="Unassembled WGS sequence"/>
</dbReference>
<comment type="pathway">
    <text evidence="1 11">Amino-acid biosynthesis; S-adenosyl-L-methionine biosynthesis; S-adenosyl-L-methionine from L-methionine: step 1/1.</text>
</comment>
<keyword evidence="4 11" id="KW-0554">One-carbon metabolism</keyword>
<comment type="subcellular location">
    <subcellularLocation>
        <location evidence="11 12">Cytoplasm</location>
    </subcellularLocation>
</comment>
<evidence type="ECO:0000256" key="10">
    <source>
        <dbReference type="ARBA" id="ARBA00022958"/>
    </source>
</evidence>
<keyword evidence="3 11" id="KW-0963">Cytoplasm</keyword>
<dbReference type="UniPathway" id="UPA00315">
    <property type="reaction ID" value="UER00080"/>
</dbReference>
<dbReference type="PROSITE" id="PS00377">
    <property type="entry name" value="ADOMET_SYNTHASE_2"/>
    <property type="match status" value="1"/>
</dbReference>
<feature type="binding site" description="in other chain" evidence="11">
    <location>
        <begin position="257"/>
        <end position="258"/>
    </location>
    <ligand>
        <name>ATP</name>
        <dbReference type="ChEBI" id="CHEBI:30616"/>
        <note>ligand shared between two neighboring subunits</note>
    </ligand>
</feature>
<feature type="binding site" evidence="11">
    <location>
        <position position="274"/>
    </location>
    <ligand>
        <name>ATP</name>
        <dbReference type="ChEBI" id="CHEBI:30616"/>
        <note>ligand shared between two neighboring subunits</note>
    </ligand>
</feature>
<dbReference type="Pfam" id="PF00438">
    <property type="entry name" value="S-AdoMet_synt_N"/>
    <property type="match status" value="1"/>
</dbReference>
<evidence type="ECO:0000256" key="9">
    <source>
        <dbReference type="ARBA" id="ARBA00022842"/>
    </source>
</evidence>
<dbReference type="OrthoDB" id="9801686at2"/>
<feature type="domain" description="S-adenosylmethionine synthetase central" evidence="15">
    <location>
        <begin position="113"/>
        <end position="243"/>
    </location>
</feature>
<keyword evidence="10 11" id="KW-0630">Potassium</keyword>
<evidence type="ECO:0000259" key="16">
    <source>
        <dbReference type="Pfam" id="PF02773"/>
    </source>
</evidence>
<dbReference type="GO" id="GO:0000287">
    <property type="term" value="F:magnesium ion binding"/>
    <property type="evidence" value="ECO:0007669"/>
    <property type="project" value="UniProtKB-UniRule"/>
</dbReference>
<evidence type="ECO:0000256" key="13">
    <source>
        <dbReference type="RuleBase" id="RU004462"/>
    </source>
</evidence>
<dbReference type="EC" id="2.5.1.6" evidence="11"/>
<name>A0A1I6ZY18_9FLAO</name>
<sequence length="417" mass="46002">MPYLFTSESVSEGHPDKVADQISDALIDHFLAFDPNSKVACETLVTTGLVTLAGEVKSDSYLDVQQIARDVIAKIGYTKSEYQFDAKSCAVISAIHEQSEDINRGVDRDNPEEQGAGDQGMMFGYATDETENFMPLALDLSHKILIELASLRREMKDITYLRPDAKAQVTIEYSDDNVPQRIEAIVVSTQHDDFDADEEKMLAQIKSDIINILIPRVKAQLKPEIQKLFNDDIKYHINPTGKFVIGGPHGDTGLTGRKIIVDTYGGKGAHGGGAFSGKDPSKVDRSAAYATRHIAKNLVAAGLCSEVLVQVSYAIGVVEPMGVYVNTYNTSKVDMNDGEIAQKVSEIFDLRPAAIERRLKLREPIYSETAAYGHMGRTSEIKTVTFNSGSKTVSKEVETFTWEKLDFVDRIKEVFGC</sequence>
<feature type="binding site" evidence="11">
    <location>
        <position position="251"/>
    </location>
    <ligand>
        <name>L-methionine</name>
        <dbReference type="ChEBI" id="CHEBI:57844"/>
        <note>ligand shared between two neighboring subunits</note>
    </ligand>
</feature>
<dbReference type="RefSeq" id="WP_090248325.1">
    <property type="nucleotide sequence ID" value="NZ_FPAS01000002.1"/>
</dbReference>
<dbReference type="PIRSF" id="PIRSF000497">
    <property type="entry name" value="MAT"/>
    <property type="match status" value="1"/>
</dbReference>
<keyword evidence="9 11" id="KW-0460">Magnesium</keyword>
<feature type="binding site" evidence="11">
    <location>
        <position position="16"/>
    </location>
    <ligand>
        <name>Mg(2+)</name>
        <dbReference type="ChEBI" id="CHEBI:18420"/>
    </ligand>
</feature>
<feature type="binding site" description="in other chain" evidence="11">
    <location>
        <position position="98"/>
    </location>
    <ligand>
        <name>L-methionine</name>
        <dbReference type="ChEBI" id="CHEBI:57844"/>
        <note>ligand shared between two neighboring subunits</note>
    </ligand>
</feature>
<dbReference type="AlphaFoldDB" id="A0A1I6ZY18"/>
<keyword evidence="8 11" id="KW-0067">ATP-binding</keyword>
<dbReference type="HAMAP" id="MF_00086">
    <property type="entry name" value="S_AdoMet_synth1"/>
    <property type="match status" value="1"/>
</dbReference>
<reference evidence="17 18" key="1">
    <citation type="submission" date="2016-10" db="EMBL/GenBank/DDBJ databases">
        <authorList>
            <person name="de Groot N.N."/>
        </authorList>
    </citation>
    <scope>NUCLEOTIDE SEQUENCE [LARGE SCALE GENOMIC DNA]</scope>
    <source>
        <strain evidence="17 18">CGMCC 1.7005</strain>
    </source>
</reference>
<dbReference type="InterPro" id="IPR022631">
    <property type="entry name" value="ADOMET_SYNTHASE_CS"/>
</dbReference>
<feature type="binding site" evidence="11">
    <location>
        <position position="278"/>
    </location>
    <ligand>
        <name>ATP</name>
        <dbReference type="ChEBI" id="CHEBI:30616"/>
        <note>ligand shared between two neighboring subunits</note>
    </ligand>
</feature>
<dbReference type="FunFam" id="3.30.300.10:FF:000020">
    <property type="entry name" value="S-adenosylmethionine synthase"/>
    <property type="match status" value="1"/>
</dbReference>
<dbReference type="InterPro" id="IPR022636">
    <property type="entry name" value="S-AdoMet_synthetase_sfam"/>
</dbReference>
<feature type="domain" description="S-adenosylmethionine synthetase C-terminal" evidence="16">
    <location>
        <begin position="245"/>
        <end position="378"/>
    </location>
</feature>
<protein>
    <recommendedName>
        <fullName evidence="11">S-adenosylmethionine synthase</fullName>
        <shortName evidence="11">AdoMet synthase</shortName>
        <ecNumber evidence="11">2.5.1.6</ecNumber>
    </recommendedName>
    <alternativeName>
        <fullName evidence="11">MAT</fullName>
    </alternativeName>
    <alternativeName>
        <fullName evidence="11">Methionine adenosyltransferase</fullName>
    </alternativeName>
</protein>
<dbReference type="PANTHER" id="PTHR11964">
    <property type="entry name" value="S-ADENOSYLMETHIONINE SYNTHETASE"/>
    <property type="match status" value="1"/>
</dbReference>
<dbReference type="GO" id="GO:0004478">
    <property type="term" value="F:methionine adenosyltransferase activity"/>
    <property type="evidence" value="ECO:0007669"/>
    <property type="project" value="UniProtKB-UniRule"/>
</dbReference>
<dbReference type="Pfam" id="PF02772">
    <property type="entry name" value="S-AdoMet_synt_M"/>
    <property type="match status" value="1"/>
</dbReference>
<dbReference type="EMBL" id="FPAS01000002">
    <property type="protein sequence ID" value="SFT67600.1"/>
    <property type="molecule type" value="Genomic_DNA"/>
</dbReference>
<proteinExistence type="inferred from homology"/>
<accession>A0A1I6ZY18</accession>
<comment type="subunit">
    <text evidence="11">Homotetramer; dimer of dimers.</text>
</comment>
<feature type="binding site" evidence="11">
    <location>
        <position position="42"/>
    </location>
    <ligand>
        <name>K(+)</name>
        <dbReference type="ChEBI" id="CHEBI:29103"/>
    </ligand>
</feature>
<dbReference type="SUPFAM" id="SSF55973">
    <property type="entry name" value="S-adenosylmethionine synthetase"/>
    <property type="match status" value="3"/>
</dbReference>
<feature type="region of interest" description="Flexible loop" evidence="11">
    <location>
        <begin position="98"/>
        <end position="108"/>
    </location>
</feature>
<feature type="binding site" description="in other chain" evidence="11">
    <location>
        <position position="14"/>
    </location>
    <ligand>
        <name>ATP</name>
        <dbReference type="ChEBI" id="CHEBI:30616"/>
        <note>ligand shared between two neighboring subunits</note>
    </ligand>
</feature>
<comment type="cofactor">
    <cofactor evidence="11">
        <name>K(+)</name>
        <dbReference type="ChEBI" id="CHEBI:29103"/>
    </cofactor>
    <text evidence="11">Binds 1 potassium ion per subunit.</text>
</comment>
<dbReference type="InterPro" id="IPR002133">
    <property type="entry name" value="S-AdoMet_synthetase"/>
</dbReference>
<dbReference type="Gene3D" id="3.30.300.10">
    <property type="match status" value="3"/>
</dbReference>
<feature type="binding site" description="in other chain" evidence="11">
    <location>
        <begin position="242"/>
        <end position="243"/>
    </location>
    <ligand>
        <name>ATP</name>
        <dbReference type="ChEBI" id="CHEBI:30616"/>
        <note>ligand shared between two neighboring subunits</note>
    </ligand>
</feature>
<dbReference type="InterPro" id="IPR022629">
    <property type="entry name" value="S-AdoMet_synt_central"/>
</dbReference>
<evidence type="ECO:0000313" key="17">
    <source>
        <dbReference type="EMBL" id="SFT67600.1"/>
    </source>
</evidence>
<keyword evidence="6 11" id="KW-0479">Metal-binding</keyword>
<comment type="function">
    <text evidence="11">Catalyzes the formation of S-adenosylmethionine (AdoMet) from methionine and ATP. The overall synthetic reaction is composed of two sequential steps, AdoMet formation and the subsequent tripolyphosphate hydrolysis which occurs prior to release of AdoMet from the enzyme.</text>
</comment>
<evidence type="ECO:0000256" key="1">
    <source>
        <dbReference type="ARBA" id="ARBA00005224"/>
    </source>
</evidence>
<feature type="binding site" description="in other chain" evidence="11">
    <location>
        <begin position="164"/>
        <end position="166"/>
    </location>
    <ligand>
        <name>ATP</name>
        <dbReference type="ChEBI" id="CHEBI:30616"/>
        <note>ligand shared between two neighboring subunits</note>
    </ligand>
</feature>
<dbReference type="GO" id="GO:0005737">
    <property type="term" value="C:cytoplasm"/>
    <property type="evidence" value="ECO:0007669"/>
    <property type="project" value="UniProtKB-SubCell"/>
</dbReference>
<dbReference type="NCBIfam" id="TIGR01034">
    <property type="entry name" value="metK"/>
    <property type="match status" value="1"/>
</dbReference>
<evidence type="ECO:0000256" key="5">
    <source>
        <dbReference type="ARBA" id="ARBA00022679"/>
    </source>
</evidence>
<evidence type="ECO:0000256" key="2">
    <source>
        <dbReference type="ARBA" id="ARBA00009685"/>
    </source>
</evidence>
<evidence type="ECO:0000256" key="11">
    <source>
        <dbReference type="HAMAP-Rule" id="MF_00086"/>
    </source>
</evidence>
<evidence type="ECO:0000256" key="3">
    <source>
        <dbReference type="ARBA" id="ARBA00022490"/>
    </source>
</evidence>
<dbReference type="GO" id="GO:0005524">
    <property type="term" value="F:ATP binding"/>
    <property type="evidence" value="ECO:0007669"/>
    <property type="project" value="UniProtKB-UniRule"/>
</dbReference>
<keyword evidence="7 11" id="KW-0547">Nucleotide-binding</keyword>
<feature type="binding site" description="in other chain" evidence="11">
    <location>
        <position position="55"/>
    </location>
    <ligand>
        <name>L-methionine</name>
        <dbReference type="ChEBI" id="CHEBI:57844"/>
        <note>ligand shared between two neighboring subunits</note>
    </ligand>
</feature>
<evidence type="ECO:0000256" key="12">
    <source>
        <dbReference type="RuleBase" id="RU000542"/>
    </source>
</evidence>
<dbReference type="PROSITE" id="PS00376">
    <property type="entry name" value="ADOMET_SYNTHASE_1"/>
    <property type="match status" value="1"/>
</dbReference>
<comment type="similarity">
    <text evidence="2 11 13">Belongs to the AdoMet synthase family.</text>
</comment>
<dbReference type="GO" id="GO:0006730">
    <property type="term" value="P:one-carbon metabolic process"/>
    <property type="evidence" value="ECO:0007669"/>
    <property type="project" value="UniProtKB-KW"/>
</dbReference>
<evidence type="ECO:0000259" key="15">
    <source>
        <dbReference type="Pfam" id="PF02772"/>
    </source>
</evidence>
<gene>
    <name evidence="11" type="primary">metK</name>
    <name evidence="17" type="ORF">SAMN05216474_1719</name>
</gene>
<dbReference type="InterPro" id="IPR022630">
    <property type="entry name" value="S-AdoMet_synt_C"/>
</dbReference>
<evidence type="ECO:0000259" key="14">
    <source>
        <dbReference type="Pfam" id="PF00438"/>
    </source>
</evidence>
<dbReference type="GO" id="GO:0006556">
    <property type="term" value="P:S-adenosylmethionine biosynthetic process"/>
    <property type="evidence" value="ECO:0007669"/>
    <property type="project" value="UniProtKB-UniRule"/>
</dbReference>
<organism evidence="17 18">
    <name type="scientific">Lishizhenia tianjinensis</name>
    <dbReference type="NCBI Taxonomy" id="477690"/>
    <lineage>
        <taxon>Bacteria</taxon>
        <taxon>Pseudomonadati</taxon>
        <taxon>Bacteroidota</taxon>
        <taxon>Flavobacteriia</taxon>
        <taxon>Flavobacteriales</taxon>
        <taxon>Crocinitomicaceae</taxon>
        <taxon>Lishizhenia</taxon>
    </lineage>
</organism>
<keyword evidence="5 11" id="KW-0808">Transferase</keyword>
<feature type="binding site" description="in other chain" evidence="11">
    <location>
        <position position="282"/>
    </location>
    <ligand>
        <name>L-methionine</name>
        <dbReference type="ChEBI" id="CHEBI:57844"/>
        <note>ligand shared between two neighboring subunits</note>
    </ligand>
</feature>
<dbReference type="STRING" id="477690.SAMN05216474_1719"/>
<keyword evidence="18" id="KW-1185">Reference proteome</keyword>
<comment type="cofactor">
    <cofactor evidence="11">
        <name>Mg(2+)</name>
        <dbReference type="ChEBI" id="CHEBI:18420"/>
    </cofactor>
    <text evidence="11">Binds 2 divalent ions per subunit.</text>
</comment>
<dbReference type="CDD" id="cd18079">
    <property type="entry name" value="S-AdoMet_synt"/>
    <property type="match status" value="1"/>
</dbReference>
<dbReference type="InterPro" id="IPR022628">
    <property type="entry name" value="S-AdoMet_synt_N"/>
</dbReference>
<feature type="domain" description="S-adenosylmethionine synthetase N-terminal" evidence="14">
    <location>
        <begin position="3"/>
        <end position="99"/>
    </location>
</feature>
<feature type="binding site" evidence="11">
    <location>
        <position position="251"/>
    </location>
    <ligand>
        <name>ATP</name>
        <dbReference type="ChEBI" id="CHEBI:30616"/>
        <note>ligand shared between two neighboring subunits</note>
    </ligand>
</feature>
<dbReference type="Pfam" id="PF02773">
    <property type="entry name" value="S-AdoMet_synt_C"/>
    <property type="match status" value="1"/>
</dbReference>
<evidence type="ECO:0000256" key="4">
    <source>
        <dbReference type="ARBA" id="ARBA00022563"/>
    </source>
</evidence>
<evidence type="ECO:0000256" key="8">
    <source>
        <dbReference type="ARBA" id="ARBA00022840"/>
    </source>
</evidence>
<evidence type="ECO:0000256" key="6">
    <source>
        <dbReference type="ARBA" id="ARBA00022723"/>
    </source>
</evidence>
<evidence type="ECO:0000256" key="7">
    <source>
        <dbReference type="ARBA" id="ARBA00022741"/>
    </source>
</evidence>
<evidence type="ECO:0000313" key="18">
    <source>
        <dbReference type="Proteomes" id="UP000236454"/>
    </source>
</evidence>